<organism evidence="1 2">
    <name type="scientific">Pedobacter rhodius</name>
    <dbReference type="NCBI Taxonomy" id="3004098"/>
    <lineage>
        <taxon>Bacteria</taxon>
        <taxon>Pseudomonadati</taxon>
        <taxon>Bacteroidota</taxon>
        <taxon>Sphingobacteriia</taxon>
        <taxon>Sphingobacteriales</taxon>
        <taxon>Sphingobacteriaceae</taxon>
        <taxon>Pedobacter</taxon>
    </lineage>
</organism>
<name>A0ABT4L1N2_9SPHI</name>
<evidence type="ECO:0000313" key="1">
    <source>
        <dbReference type="EMBL" id="MCZ4225087.1"/>
    </source>
</evidence>
<dbReference type="SUPFAM" id="SSF48230">
    <property type="entry name" value="Chondroitin AC/alginate lyase"/>
    <property type="match status" value="1"/>
</dbReference>
<dbReference type="RefSeq" id="WP_269416747.1">
    <property type="nucleotide sequence ID" value="NZ_JAPWGL010000005.1"/>
</dbReference>
<proteinExistence type="predicted"/>
<protein>
    <submittedName>
        <fullName evidence="1">Uncharacterized protein</fullName>
    </submittedName>
</protein>
<keyword evidence="2" id="KW-1185">Reference proteome</keyword>
<sequence length="189" mass="21087">MNARLLDEGGTPAQGNQGAARLKCRIACTIFYNDEAAYNTVINRFTAGTGDCISLARNSLWNASANGAQQQKVAEISPIHSVISLIWGSCPNSEQQGTDLFGHWGNRLMWTLEYWAKYNLGNSVPYTTFGPCAQSWSTIGANGRSTTINWALTDMFYEAYVVKKGLSAPYTVQYRNQQTLTVNTWYFRR</sequence>
<comment type="caution">
    <text evidence="1">The sequence shown here is derived from an EMBL/GenBank/DDBJ whole genome shotgun (WGS) entry which is preliminary data.</text>
</comment>
<dbReference type="InterPro" id="IPR008929">
    <property type="entry name" value="Chondroitin_lyas"/>
</dbReference>
<reference evidence="1" key="1">
    <citation type="submission" date="2022-12" db="EMBL/GenBank/DDBJ databases">
        <title>Genome sequence of SJ11.</title>
        <authorList>
            <person name="Woo H."/>
        </authorList>
    </citation>
    <scope>NUCLEOTIDE SEQUENCE</scope>
    <source>
        <strain evidence="1">SJ11</strain>
    </source>
</reference>
<gene>
    <name evidence="1" type="ORF">O0931_17375</name>
</gene>
<dbReference type="EMBL" id="JAPWGL010000005">
    <property type="protein sequence ID" value="MCZ4225087.1"/>
    <property type="molecule type" value="Genomic_DNA"/>
</dbReference>
<accession>A0ABT4L1N2</accession>
<dbReference type="Proteomes" id="UP001144341">
    <property type="component" value="Unassembled WGS sequence"/>
</dbReference>
<evidence type="ECO:0000313" key="2">
    <source>
        <dbReference type="Proteomes" id="UP001144341"/>
    </source>
</evidence>